<dbReference type="AlphaFoldDB" id="A0A652YSJ0"/>
<reference evidence="6" key="1">
    <citation type="submission" date="2019-07" db="EMBL/GenBank/DDBJ databases">
        <title>Genomic Encyclopedia of Type Strains, Phase IV (KMG-IV): sequencing the most valuable type-strain genomes for metagenomic binning, comparative biology and taxonomic classification.</title>
        <authorList>
            <person name="Goeker M."/>
        </authorList>
    </citation>
    <scope>NUCLEOTIDE SEQUENCE</scope>
    <source>
        <strain evidence="6">DSM 44596</strain>
    </source>
</reference>
<gene>
    <name evidence="6" type="ORF">FNL38_102205</name>
</gene>
<dbReference type="PROSITE" id="PS00687">
    <property type="entry name" value="ALDEHYDE_DEHYDR_GLU"/>
    <property type="match status" value="1"/>
</dbReference>
<dbReference type="PROSITE" id="PS00070">
    <property type="entry name" value="ALDEHYDE_DEHYDR_CYS"/>
    <property type="match status" value="1"/>
</dbReference>
<feature type="domain" description="Aldehyde dehydrogenase" evidence="5">
    <location>
        <begin position="34"/>
        <end position="492"/>
    </location>
</feature>
<keyword evidence="2 4" id="KW-0560">Oxidoreductase</keyword>
<evidence type="ECO:0000259" key="5">
    <source>
        <dbReference type="Pfam" id="PF00171"/>
    </source>
</evidence>
<evidence type="ECO:0000256" key="3">
    <source>
        <dbReference type="PROSITE-ProRule" id="PRU10007"/>
    </source>
</evidence>
<evidence type="ECO:0000256" key="4">
    <source>
        <dbReference type="RuleBase" id="RU003345"/>
    </source>
</evidence>
<sequence>MSSSVVNDSASNGGPVTQTLLRFSLLIGGESVEAASGKTYDSTDPFTGSAWAQVPDGGKADIDRAVQAARDALNGPWGQLTATARGKLLWKLGDVIAREAENLAELEVRDGGKLLREMSGQMKGLPEYYYYYAGMADKLEGAVIPTDKPNYLVYTKHEPVGVVGAITPWNSPLLLLAWKLAAGLAAGCTFVVKPSDYTPTSTLAFASLLEEAGFPPGVINVVTGWGPETGAALAAHPGVDKIAFTGSTGTGIKVGQAALQNMTRFTLELGGKSAQVVFPDADLDAAANGVISGIFAATGQTCLAGSRLLVHESVADELVQKIVDRASTIVVGDPKDPRTEMGPVSNEPQYQKVLSHFASAREQGATIAYGAEPVEELGGYFVKPTVLTGVTSDMRAVSEEIFGPVLVVSTFSDEEEAIAEANGTEFGLAGAVWTKDVHRAHRVAAKLRAGTIWVNAYRAVSPSVPFGGMGSSGIGRENGIDAVKDFTETKAIWVELTGNTRDPFTLG</sequence>
<dbReference type="Gene3D" id="3.40.605.10">
    <property type="entry name" value="Aldehyde Dehydrogenase, Chain A, domain 1"/>
    <property type="match status" value="1"/>
</dbReference>
<dbReference type="SUPFAM" id="SSF53720">
    <property type="entry name" value="ALDH-like"/>
    <property type="match status" value="1"/>
</dbReference>
<feature type="active site" evidence="3">
    <location>
        <position position="268"/>
    </location>
</feature>
<dbReference type="InterPro" id="IPR015590">
    <property type="entry name" value="Aldehyde_DH_dom"/>
</dbReference>
<evidence type="ECO:0000313" key="6">
    <source>
        <dbReference type="EMBL" id="TYQ06075.1"/>
    </source>
</evidence>
<evidence type="ECO:0000256" key="1">
    <source>
        <dbReference type="ARBA" id="ARBA00009986"/>
    </source>
</evidence>
<dbReference type="FunFam" id="3.40.605.10:FF:000007">
    <property type="entry name" value="NAD/NADP-dependent betaine aldehyde dehydrogenase"/>
    <property type="match status" value="1"/>
</dbReference>
<dbReference type="CDD" id="cd07114">
    <property type="entry name" value="ALDH_DhaS"/>
    <property type="match status" value="1"/>
</dbReference>
<dbReference type="FunFam" id="3.40.309.10:FF:000012">
    <property type="entry name" value="Betaine aldehyde dehydrogenase"/>
    <property type="match status" value="1"/>
</dbReference>
<dbReference type="InterPro" id="IPR016160">
    <property type="entry name" value="Ald_DH_CS_CYS"/>
</dbReference>
<dbReference type="Gene3D" id="3.40.309.10">
    <property type="entry name" value="Aldehyde Dehydrogenase, Chain A, domain 2"/>
    <property type="match status" value="1"/>
</dbReference>
<dbReference type="PANTHER" id="PTHR11699">
    <property type="entry name" value="ALDEHYDE DEHYDROGENASE-RELATED"/>
    <property type="match status" value="1"/>
</dbReference>
<comment type="similarity">
    <text evidence="1 4">Belongs to the aldehyde dehydrogenase family.</text>
</comment>
<dbReference type="InterPro" id="IPR016163">
    <property type="entry name" value="Ald_DH_C"/>
</dbReference>
<dbReference type="InterPro" id="IPR016162">
    <property type="entry name" value="Ald_DH_N"/>
</dbReference>
<proteinExistence type="inferred from homology"/>
<dbReference type="Pfam" id="PF00171">
    <property type="entry name" value="Aldedh"/>
    <property type="match status" value="1"/>
</dbReference>
<name>A0A652YSJ0_NOCGL</name>
<dbReference type="EMBL" id="VNIQ01000002">
    <property type="protein sequence ID" value="TYQ06075.1"/>
    <property type="molecule type" value="Genomic_DNA"/>
</dbReference>
<dbReference type="InterPro" id="IPR016161">
    <property type="entry name" value="Ald_DH/histidinol_DH"/>
</dbReference>
<organism evidence="6">
    <name type="scientific">Nocardia globerula</name>
    <dbReference type="NCBI Taxonomy" id="1818"/>
    <lineage>
        <taxon>Bacteria</taxon>
        <taxon>Bacillati</taxon>
        <taxon>Actinomycetota</taxon>
        <taxon>Actinomycetes</taxon>
        <taxon>Mycobacteriales</taxon>
        <taxon>Nocardiaceae</taxon>
        <taxon>Nocardia</taxon>
    </lineage>
</organism>
<accession>A0A652YSJ0</accession>
<dbReference type="InterPro" id="IPR029510">
    <property type="entry name" value="Ald_DH_CS_GLU"/>
</dbReference>
<dbReference type="GO" id="GO:0016620">
    <property type="term" value="F:oxidoreductase activity, acting on the aldehyde or oxo group of donors, NAD or NADP as acceptor"/>
    <property type="evidence" value="ECO:0007669"/>
    <property type="project" value="InterPro"/>
</dbReference>
<evidence type="ECO:0000256" key="2">
    <source>
        <dbReference type="ARBA" id="ARBA00023002"/>
    </source>
</evidence>
<comment type="caution">
    <text evidence="6">The sequence shown here is derived from an EMBL/GenBank/DDBJ whole genome shotgun (WGS) entry which is preliminary data.</text>
</comment>
<protein>
    <submittedName>
        <fullName evidence="6">Aldehyde dehydrogenase (NAD+)</fullName>
    </submittedName>
</protein>